<dbReference type="STRING" id="4577.A0A1D6KEZ5"/>
<evidence type="ECO:0000256" key="9">
    <source>
        <dbReference type="ARBA" id="ARBA00023242"/>
    </source>
</evidence>
<dbReference type="InterPro" id="IPR031162">
    <property type="entry name" value="CBP_P300_HAT"/>
</dbReference>
<dbReference type="SMR" id="A0A1D6KEZ5"/>
<evidence type="ECO:0000256" key="5">
    <source>
        <dbReference type="ARBA" id="ARBA00022771"/>
    </source>
</evidence>
<dbReference type="PROSITE" id="PS51727">
    <property type="entry name" value="CBP_P300_HAT"/>
    <property type="match status" value="1"/>
</dbReference>
<dbReference type="InterPro" id="IPR013178">
    <property type="entry name" value="Histone_AcTrfase_Rtt109/CBP"/>
</dbReference>
<dbReference type="InterPro" id="IPR013083">
    <property type="entry name" value="Znf_RING/FYVE/PHD"/>
</dbReference>
<reference evidence="11" key="1">
    <citation type="submission" date="2015-12" db="EMBL/GenBank/DDBJ databases">
        <title>Update maize B73 reference genome by single molecule sequencing technologies.</title>
        <authorList>
            <consortium name="Maize Genome Sequencing Project"/>
            <person name="Ware D."/>
        </authorList>
    </citation>
    <scope>NUCLEOTIDE SEQUENCE [LARGE SCALE GENOMIC DNA]</scope>
    <source>
        <tissue evidence="11">Seedling</tissue>
    </source>
</reference>
<evidence type="ECO:0000256" key="3">
    <source>
        <dbReference type="ARBA" id="ARBA00022679"/>
    </source>
</evidence>
<evidence type="ECO:0000256" key="10">
    <source>
        <dbReference type="SAM" id="MobiDB-lite"/>
    </source>
</evidence>
<comment type="subcellular location">
    <subcellularLocation>
        <location evidence="1">Nucleus</location>
    </subcellularLocation>
</comment>
<dbReference type="GO" id="GO:0008270">
    <property type="term" value="F:zinc ion binding"/>
    <property type="evidence" value="ECO:0007669"/>
    <property type="project" value="UniProtKB-KW"/>
</dbReference>
<evidence type="ECO:0000256" key="8">
    <source>
        <dbReference type="ARBA" id="ARBA00023163"/>
    </source>
</evidence>
<dbReference type="EMBL" id="CM007647">
    <property type="protein sequence ID" value="ONM01714.1"/>
    <property type="molecule type" value="Genomic_DNA"/>
</dbReference>
<name>A0A1D6KEZ5_MAIZE</name>
<protein>
    <recommendedName>
        <fullName evidence="2">histone acetyltransferase</fullName>
        <ecNumber evidence="2">2.3.1.48</ecNumber>
    </recommendedName>
</protein>
<keyword evidence="8" id="KW-0804">Transcription</keyword>
<gene>
    <name evidence="11" type="ORF">ZEAMMB73_Zm00001d030914</name>
</gene>
<dbReference type="InterPro" id="IPR019786">
    <property type="entry name" value="Zinc_finger_PHD-type_CS"/>
</dbReference>
<evidence type="ECO:0000256" key="6">
    <source>
        <dbReference type="ARBA" id="ARBA00022833"/>
    </source>
</evidence>
<keyword evidence="5" id="KW-0863">Zinc-finger</keyword>
<dbReference type="AlphaFoldDB" id="A0A1D6KEZ5"/>
<sequence>MAVANVSLAETPESFMSTIVAPSVSVLPNRISGLCGIDSAGLQNGYLKDHFPGDAYPNTENISKASGQKLFTGEGQLFQQYREYEKELDGAWSHPAEKAVHSNRTTQSNEIYLNGECGPDTFMEMTENYWCISDSRNSCREIYSNLSTSNQCFVSDCDPCDPEREIVERSEHTPNSTVSKPTSPISDESSAKRPAKRLKAVMEEKLYFAKGDIEMREAKTVAWDQTPRGVSLSSRRERGASILYGLTAEELGDHMSSLTNQNTCLSKETSQEFPSIDGLPDQNTCSLCGMEMLLFEPPPRFCALCFKIINSAGCYYVEVENGSEETSICCKCHHLSSLKAKYQKKFNYAETDAEAEWWVQCNKCKAWQHEICALFNRKCEGAKAEYTCAKCFLSEKDSGDIQALEPSTVLGAHELPRTKLSDHIEQRLSERLKQDRQHRASASGKVAEEVPGVKGLTVRVVSSVDRLVQVQPRFRDLFKQEKYPGEFPYRSKAILLFQKIDGVDVCLFAMYVQEYGSDCPSPNQRHVYLAYIDSVKYLRPEIKSSSGEALRTFVYHEILIGYLDYCKKRGFVSCSIWACRGGPRPMAAWATARGAGPIFS</sequence>
<dbReference type="Gene3D" id="3.30.40.10">
    <property type="entry name" value="Zinc/RING finger domain, C3HC4 (zinc finger)"/>
    <property type="match status" value="1"/>
</dbReference>
<dbReference type="InParanoid" id="A0A1D6KEZ5"/>
<dbReference type="EC" id="2.3.1.48" evidence="2"/>
<accession>A0A1D6KEZ5</accession>
<dbReference type="GO" id="GO:0004402">
    <property type="term" value="F:histone acetyltransferase activity"/>
    <property type="evidence" value="ECO:0007669"/>
    <property type="project" value="InterPro"/>
</dbReference>
<keyword evidence="9" id="KW-0539">Nucleus</keyword>
<keyword evidence="3 11" id="KW-0808">Transferase</keyword>
<organism evidence="11">
    <name type="scientific">Zea mays</name>
    <name type="common">Maize</name>
    <dbReference type="NCBI Taxonomy" id="4577"/>
    <lineage>
        <taxon>Eukaryota</taxon>
        <taxon>Viridiplantae</taxon>
        <taxon>Streptophyta</taxon>
        <taxon>Embryophyta</taxon>
        <taxon>Tracheophyta</taxon>
        <taxon>Spermatophyta</taxon>
        <taxon>Magnoliopsida</taxon>
        <taxon>Liliopsida</taxon>
        <taxon>Poales</taxon>
        <taxon>Poaceae</taxon>
        <taxon>PACMAD clade</taxon>
        <taxon>Panicoideae</taxon>
        <taxon>Andropogonodae</taxon>
        <taxon>Andropogoneae</taxon>
        <taxon>Tripsacinae</taxon>
        <taxon>Zea</taxon>
    </lineage>
</organism>
<dbReference type="ExpressionAtlas" id="A0A1D6KEZ5">
    <property type="expression patterns" value="baseline and differential"/>
</dbReference>
<dbReference type="SUPFAM" id="SSF57903">
    <property type="entry name" value="FYVE/PHD zinc finger"/>
    <property type="match status" value="1"/>
</dbReference>
<keyword evidence="7" id="KW-0805">Transcription regulation</keyword>
<dbReference type="SMART" id="SM01250">
    <property type="entry name" value="KAT11"/>
    <property type="match status" value="1"/>
</dbReference>
<keyword evidence="6" id="KW-0862">Zinc</keyword>
<dbReference type="PANTHER" id="PTHR13808:SF39">
    <property type="entry name" value="HISTONE ACETYLTRANSFERASE HAC-LIKE 3-RELATED"/>
    <property type="match status" value="1"/>
</dbReference>
<proteinExistence type="predicted"/>
<dbReference type="Pfam" id="PF08214">
    <property type="entry name" value="HAT_KAT11"/>
    <property type="match status" value="1"/>
</dbReference>
<dbReference type="PaxDb" id="4577-GRMZM2G335438_P01"/>
<evidence type="ECO:0000256" key="4">
    <source>
        <dbReference type="ARBA" id="ARBA00022723"/>
    </source>
</evidence>
<evidence type="ECO:0000313" key="11">
    <source>
        <dbReference type="EMBL" id="ONM01714.1"/>
    </source>
</evidence>
<feature type="region of interest" description="Disordered" evidence="10">
    <location>
        <begin position="166"/>
        <end position="195"/>
    </location>
</feature>
<dbReference type="GO" id="GO:0006355">
    <property type="term" value="P:regulation of DNA-templated transcription"/>
    <property type="evidence" value="ECO:0007669"/>
    <property type="project" value="InterPro"/>
</dbReference>
<dbReference type="PROSITE" id="PS01359">
    <property type="entry name" value="ZF_PHD_1"/>
    <property type="match status" value="1"/>
</dbReference>
<feature type="compositionally biased region" description="Polar residues" evidence="10">
    <location>
        <begin position="173"/>
        <end position="188"/>
    </location>
</feature>
<keyword evidence="4" id="KW-0479">Metal-binding</keyword>
<evidence type="ECO:0000256" key="1">
    <source>
        <dbReference type="ARBA" id="ARBA00004123"/>
    </source>
</evidence>
<dbReference type="eggNOG" id="KOG1778">
    <property type="taxonomic scope" value="Eukaryota"/>
</dbReference>
<dbReference type="InterPro" id="IPR011011">
    <property type="entry name" value="Znf_FYVE_PHD"/>
</dbReference>
<evidence type="ECO:0000256" key="7">
    <source>
        <dbReference type="ARBA" id="ARBA00023015"/>
    </source>
</evidence>
<evidence type="ECO:0000256" key="2">
    <source>
        <dbReference type="ARBA" id="ARBA00013184"/>
    </source>
</evidence>
<dbReference type="GO" id="GO:0005634">
    <property type="term" value="C:nucleus"/>
    <property type="evidence" value="ECO:0007669"/>
    <property type="project" value="UniProtKB-SubCell"/>
</dbReference>
<dbReference type="PANTHER" id="PTHR13808">
    <property type="entry name" value="CBP/P300-RELATED"/>
    <property type="match status" value="1"/>
</dbReference>